<evidence type="ECO:0000313" key="7">
    <source>
        <dbReference type="EMBL" id="KAJ8965022.1"/>
    </source>
</evidence>
<name>A0AAV8ZJU7_9CUCU</name>
<keyword evidence="3" id="KW-0964">Secreted</keyword>
<dbReference type="EMBL" id="JANEYF010001281">
    <property type="protein sequence ID" value="KAJ8965022.1"/>
    <property type="molecule type" value="Genomic_DNA"/>
</dbReference>
<comment type="caution">
    <text evidence="7">The sequence shown here is derived from an EMBL/GenBank/DDBJ whole genome shotgun (WGS) entry which is preliminary data.</text>
</comment>
<dbReference type="AlphaFoldDB" id="A0AAV8ZJU7"/>
<keyword evidence="4 6" id="KW-0732">Signal</keyword>
<dbReference type="PANTHER" id="PTHR13234">
    <property type="entry name" value="GAMMA-INTERFERON INDUCIBLE LYSOSOMAL THIOL REDUCTASE GILT"/>
    <property type="match status" value="1"/>
</dbReference>
<dbReference type="GO" id="GO:0005576">
    <property type="term" value="C:extracellular region"/>
    <property type="evidence" value="ECO:0007669"/>
    <property type="project" value="UniProtKB-SubCell"/>
</dbReference>
<comment type="subcellular location">
    <subcellularLocation>
        <location evidence="1">Secreted</location>
    </subcellularLocation>
</comment>
<organism evidence="7 8">
    <name type="scientific">Rhamnusium bicolor</name>
    <dbReference type="NCBI Taxonomy" id="1586634"/>
    <lineage>
        <taxon>Eukaryota</taxon>
        <taxon>Metazoa</taxon>
        <taxon>Ecdysozoa</taxon>
        <taxon>Arthropoda</taxon>
        <taxon>Hexapoda</taxon>
        <taxon>Insecta</taxon>
        <taxon>Pterygota</taxon>
        <taxon>Neoptera</taxon>
        <taxon>Endopterygota</taxon>
        <taxon>Coleoptera</taxon>
        <taxon>Polyphaga</taxon>
        <taxon>Cucujiformia</taxon>
        <taxon>Chrysomeloidea</taxon>
        <taxon>Cerambycidae</taxon>
        <taxon>Lepturinae</taxon>
        <taxon>Rhagiini</taxon>
        <taxon>Rhamnusium</taxon>
    </lineage>
</organism>
<dbReference type="PANTHER" id="PTHR13234:SF8">
    <property type="entry name" value="GAMMA-INTERFERON-INDUCIBLE LYSOSOMAL THIOL REDUCTASE"/>
    <property type="match status" value="1"/>
</dbReference>
<evidence type="ECO:0000313" key="8">
    <source>
        <dbReference type="Proteomes" id="UP001162156"/>
    </source>
</evidence>
<proteinExistence type="inferred from homology"/>
<dbReference type="InterPro" id="IPR004911">
    <property type="entry name" value="Interferon-induced_GILT"/>
</dbReference>
<evidence type="ECO:0000256" key="2">
    <source>
        <dbReference type="ARBA" id="ARBA00005679"/>
    </source>
</evidence>
<gene>
    <name evidence="7" type="ORF">NQ314_004420</name>
</gene>
<evidence type="ECO:0000256" key="1">
    <source>
        <dbReference type="ARBA" id="ARBA00004613"/>
    </source>
</evidence>
<dbReference type="GO" id="GO:0016671">
    <property type="term" value="F:oxidoreductase activity, acting on a sulfur group of donors, disulfide as acceptor"/>
    <property type="evidence" value="ECO:0007669"/>
    <property type="project" value="InterPro"/>
</dbReference>
<accession>A0AAV8ZJU7</accession>
<comment type="similarity">
    <text evidence="2">Belongs to the GILT family.</text>
</comment>
<sequence>MNTVLSVFTVFILAVLNVVNSVKVSIYYEALCPDSKSFIARQLHPNYKEIANYVDLDLIPYGKAIHNKNNGKWEFSCQHGPPECRGNKYQSCILSLKNGAENDVQCARRFGLNIQKIRTCASSDIGEELLALNGDKTWKLEPTISFVPTIVYDDKFDQLSQDLSLMDFIAVVCRKLNETKPTICNNRPLPKRSFWAIF</sequence>
<keyword evidence="8" id="KW-1185">Reference proteome</keyword>
<evidence type="ECO:0000256" key="4">
    <source>
        <dbReference type="ARBA" id="ARBA00022729"/>
    </source>
</evidence>
<protein>
    <recommendedName>
        <fullName evidence="9">Gamma-interferon-inducible lysosomal thiol reductase</fullName>
    </recommendedName>
</protein>
<evidence type="ECO:0000256" key="3">
    <source>
        <dbReference type="ARBA" id="ARBA00022525"/>
    </source>
</evidence>
<evidence type="ECO:0008006" key="9">
    <source>
        <dbReference type="Google" id="ProtNLM"/>
    </source>
</evidence>
<keyword evidence="5" id="KW-0325">Glycoprotein</keyword>
<dbReference type="Proteomes" id="UP001162156">
    <property type="component" value="Unassembled WGS sequence"/>
</dbReference>
<feature type="signal peptide" evidence="6">
    <location>
        <begin position="1"/>
        <end position="21"/>
    </location>
</feature>
<evidence type="ECO:0000256" key="6">
    <source>
        <dbReference type="SAM" id="SignalP"/>
    </source>
</evidence>
<feature type="chain" id="PRO_5043440474" description="Gamma-interferon-inducible lysosomal thiol reductase" evidence="6">
    <location>
        <begin position="22"/>
        <end position="198"/>
    </location>
</feature>
<reference evidence="7" key="1">
    <citation type="journal article" date="2023" name="Insect Mol. Biol.">
        <title>Genome sequencing provides insights into the evolution of gene families encoding plant cell wall-degrading enzymes in longhorned beetles.</title>
        <authorList>
            <person name="Shin N.R."/>
            <person name="Okamura Y."/>
            <person name="Kirsch R."/>
            <person name="Pauchet Y."/>
        </authorList>
    </citation>
    <scope>NUCLEOTIDE SEQUENCE</scope>
    <source>
        <strain evidence="7">RBIC_L_NR</strain>
    </source>
</reference>
<dbReference type="Pfam" id="PF03227">
    <property type="entry name" value="GILT"/>
    <property type="match status" value="1"/>
</dbReference>
<evidence type="ECO:0000256" key="5">
    <source>
        <dbReference type="ARBA" id="ARBA00023180"/>
    </source>
</evidence>